<evidence type="ECO:0000259" key="1">
    <source>
        <dbReference type="Pfam" id="PF12728"/>
    </source>
</evidence>
<reference evidence="2 3" key="1">
    <citation type="journal article" date="2018" name="J. Microbiol.">
        <title>Aestuariibaculum marinum sp. nov., a marine bacterium isolated from seawater in South Korea.</title>
        <authorList>
            <person name="Choi J."/>
            <person name="Lee D."/>
            <person name="Jang J.H."/>
            <person name="Cha S."/>
            <person name="Seo T."/>
        </authorList>
    </citation>
    <scope>NUCLEOTIDE SEQUENCE [LARGE SCALE GENOMIC DNA]</scope>
    <source>
        <strain evidence="2 3">IP7</strain>
    </source>
</reference>
<dbReference type="Pfam" id="PF12728">
    <property type="entry name" value="HTH_17"/>
    <property type="match status" value="1"/>
</dbReference>
<dbReference type="Proteomes" id="UP000621516">
    <property type="component" value="Unassembled WGS sequence"/>
</dbReference>
<dbReference type="InterPro" id="IPR009061">
    <property type="entry name" value="DNA-bd_dom_put_sf"/>
</dbReference>
<keyword evidence="3" id="KW-1185">Reference proteome</keyword>
<evidence type="ECO:0000313" key="3">
    <source>
        <dbReference type="Proteomes" id="UP000621516"/>
    </source>
</evidence>
<comment type="caution">
    <text evidence="2">The sequence shown here is derived from an EMBL/GenBank/DDBJ whole genome shotgun (WGS) entry which is preliminary data.</text>
</comment>
<gene>
    <name evidence="2" type="ORF">ICJ85_09550</name>
</gene>
<dbReference type="AlphaFoldDB" id="A0A8J6Q2W2"/>
<accession>A0A8J6Q2W2</accession>
<dbReference type="RefSeq" id="WP_188223566.1">
    <property type="nucleotide sequence ID" value="NZ_JACVXD010000004.1"/>
</dbReference>
<organism evidence="2 3">
    <name type="scientific">Aestuariibaculum marinum</name>
    <dbReference type="NCBI Taxonomy" id="2683592"/>
    <lineage>
        <taxon>Bacteria</taxon>
        <taxon>Pseudomonadati</taxon>
        <taxon>Bacteroidota</taxon>
        <taxon>Flavobacteriia</taxon>
        <taxon>Flavobacteriales</taxon>
        <taxon>Flavobacteriaceae</taxon>
    </lineage>
</organism>
<dbReference type="EMBL" id="JACVXD010000004">
    <property type="protein sequence ID" value="MBD0824267.1"/>
    <property type="molecule type" value="Genomic_DNA"/>
</dbReference>
<evidence type="ECO:0000313" key="2">
    <source>
        <dbReference type="EMBL" id="MBD0824267.1"/>
    </source>
</evidence>
<feature type="domain" description="Helix-turn-helix" evidence="1">
    <location>
        <begin position="16"/>
        <end position="55"/>
    </location>
</feature>
<proteinExistence type="predicted"/>
<protein>
    <submittedName>
        <fullName evidence="2">Helix-turn-helix domain-containing protein</fullName>
    </submittedName>
</protein>
<dbReference type="SUPFAM" id="SSF46955">
    <property type="entry name" value="Putative DNA-binding domain"/>
    <property type="match status" value="1"/>
</dbReference>
<name>A0A8J6Q2W2_9FLAO</name>
<dbReference type="InterPro" id="IPR041657">
    <property type="entry name" value="HTH_17"/>
</dbReference>
<sequence>MKPEHPKKHAFKDEHWMTADEVQRFFKISRSTLYRWCKQKQLPYTTMGGTRYYPKYFTLNLMQHNMRWEDL</sequence>